<name>A0A9D2NKR7_9FIRM</name>
<comment type="caution">
    <text evidence="1">The sequence shown here is derived from an EMBL/GenBank/DDBJ whole genome shotgun (WGS) entry which is preliminary data.</text>
</comment>
<evidence type="ECO:0008006" key="3">
    <source>
        <dbReference type="Google" id="ProtNLM"/>
    </source>
</evidence>
<reference evidence="1" key="2">
    <citation type="submission" date="2021-04" db="EMBL/GenBank/DDBJ databases">
        <authorList>
            <person name="Gilroy R."/>
        </authorList>
    </citation>
    <scope>NUCLEOTIDE SEQUENCE</scope>
    <source>
        <strain evidence="1">USAMLcec2-132</strain>
    </source>
</reference>
<organism evidence="1 2">
    <name type="scientific">Candidatus Eisenbergiella merdavium</name>
    <dbReference type="NCBI Taxonomy" id="2838551"/>
    <lineage>
        <taxon>Bacteria</taxon>
        <taxon>Bacillati</taxon>
        <taxon>Bacillota</taxon>
        <taxon>Clostridia</taxon>
        <taxon>Lachnospirales</taxon>
        <taxon>Lachnospiraceae</taxon>
        <taxon>Eisenbergiella</taxon>
    </lineage>
</organism>
<protein>
    <recommendedName>
        <fullName evidence="3">ParB/Sulfiredoxin domain-containing protein</fullName>
    </recommendedName>
</protein>
<evidence type="ECO:0000313" key="1">
    <source>
        <dbReference type="EMBL" id="HJC25735.1"/>
    </source>
</evidence>
<accession>A0A9D2NKR7</accession>
<evidence type="ECO:0000313" key="2">
    <source>
        <dbReference type="Proteomes" id="UP000823891"/>
    </source>
</evidence>
<sequence>MEIRRIDDYNDKRFRKDILLQHCAFLADERPCGFEIVAPDSAVVDAWDYGDEKMLSGLIEEFRFFAGHISRFYDRDGKLLREFPPVSVFRVEIEKIQPSQFYVDEEKLRAVASFIKSSEDIVIPLMPAEDERTFISLDGHTRLVLALERGYRFANGFLEDGGTVAIEFAKEARRRGITHVSDICKLSHEEYEVKWNRFCDGFLEG</sequence>
<dbReference type="AlphaFoldDB" id="A0A9D2NKR7"/>
<dbReference type="Proteomes" id="UP000823891">
    <property type="component" value="Unassembled WGS sequence"/>
</dbReference>
<reference evidence="1" key="1">
    <citation type="journal article" date="2021" name="PeerJ">
        <title>Extensive microbial diversity within the chicken gut microbiome revealed by metagenomics and culture.</title>
        <authorList>
            <person name="Gilroy R."/>
            <person name="Ravi A."/>
            <person name="Getino M."/>
            <person name="Pursley I."/>
            <person name="Horton D.L."/>
            <person name="Alikhan N.F."/>
            <person name="Baker D."/>
            <person name="Gharbi K."/>
            <person name="Hall N."/>
            <person name="Watson M."/>
            <person name="Adriaenssens E.M."/>
            <person name="Foster-Nyarko E."/>
            <person name="Jarju S."/>
            <person name="Secka A."/>
            <person name="Antonio M."/>
            <person name="Oren A."/>
            <person name="Chaudhuri R.R."/>
            <person name="La Ragione R."/>
            <person name="Hildebrand F."/>
            <person name="Pallen M.J."/>
        </authorList>
    </citation>
    <scope>NUCLEOTIDE SEQUENCE</scope>
    <source>
        <strain evidence="1">USAMLcec2-132</strain>
    </source>
</reference>
<dbReference type="EMBL" id="DWWS01000070">
    <property type="protein sequence ID" value="HJC25735.1"/>
    <property type="molecule type" value="Genomic_DNA"/>
</dbReference>
<gene>
    <name evidence="1" type="ORF">H9761_18900</name>
</gene>
<proteinExistence type="predicted"/>